<reference evidence="3" key="1">
    <citation type="submission" date="2017-09" db="EMBL/GenBank/DDBJ databases">
        <authorList>
            <person name="Girard L."/>
            <person name="Lami R."/>
            <person name="Suzuki M."/>
            <person name="Baudart J."/>
        </authorList>
    </citation>
    <scope>NUCLEOTIDE SEQUENCE</scope>
    <source>
        <strain evidence="3">17LN0615E</strain>
    </source>
</reference>
<dbReference type="EMBL" id="CP033577">
    <property type="protein sequence ID" value="AYV22928.1"/>
    <property type="molecule type" value="Genomic_DNA"/>
</dbReference>
<proteinExistence type="predicted"/>
<feature type="signal peptide" evidence="1">
    <location>
        <begin position="1"/>
        <end position="21"/>
    </location>
</feature>
<protein>
    <submittedName>
        <fullName evidence="2">Uncharacterized protein</fullName>
    </submittedName>
</protein>
<dbReference type="Proteomes" id="UP000238163">
    <property type="component" value="Unassembled WGS sequence"/>
</dbReference>
<reference evidence="2 5" key="3">
    <citation type="submission" date="2018-11" db="EMBL/GenBank/DDBJ databases">
        <title>Complete Genome Sequence of Vbrio mediterranei 117-T6: a Potential Pathogen Bacteria Isolated from the Conchocelis of Pyropia.</title>
        <authorList>
            <person name="Liu Q."/>
        </authorList>
    </citation>
    <scope>NUCLEOTIDE SEQUENCE [LARGE SCALE GENOMIC DNA]</scope>
    <source>
        <strain evidence="2 5">117-T6</strain>
    </source>
</reference>
<evidence type="ECO:0000256" key="1">
    <source>
        <dbReference type="SAM" id="SignalP"/>
    </source>
</evidence>
<evidence type="ECO:0000313" key="3">
    <source>
        <dbReference type="EMBL" id="PRQ64757.1"/>
    </source>
</evidence>
<organism evidence="2 5">
    <name type="scientific">Vibrio mediterranei</name>
    <dbReference type="NCBI Taxonomy" id="689"/>
    <lineage>
        <taxon>Bacteria</taxon>
        <taxon>Pseudomonadati</taxon>
        <taxon>Pseudomonadota</taxon>
        <taxon>Gammaproteobacteria</taxon>
        <taxon>Vibrionales</taxon>
        <taxon>Vibrionaceae</taxon>
        <taxon>Vibrio</taxon>
    </lineage>
</organism>
<gene>
    <name evidence="3" type="ORF">COR51_25910</name>
    <name evidence="2" type="ORF">ECB94_17425</name>
</gene>
<sequence>MRLLKYFVCLTALAASFTASANVHKWKNTQFETYSDKTQVQFTLVNRSNVSANYYLRINEKVFNNKIELAANQEIDLDISVKTPPSKTSEKLVCTKMVTDSPNTYEVCTKLTFKRF</sequence>
<dbReference type="Proteomes" id="UP000279760">
    <property type="component" value="Chromosome 1"/>
</dbReference>
<name>A0A2S9ZG47_9VIBR</name>
<evidence type="ECO:0000313" key="4">
    <source>
        <dbReference type="Proteomes" id="UP000238163"/>
    </source>
</evidence>
<evidence type="ECO:0000313" key="5">
    <source>
        <dbReference type="Proteomes" id="UP000279760"/>
    </source>
</evidence>
<keyword evidence="4" id="KW-1185">Reference proteome</keyword>
<feature type="chain" id="PRO_5044580430" evidence="1">
    <location>
        <begin position="22"/>
        <end position="116"/>
    </location>
</feature>
<evidence type="ECO:0000313" key="2">
    <source>
        <dbReference type="EMBL" id="AYV22928.1"/>
    </source>
</evidence>
<keyword evidence="1" id="KW-0732">Signal</keyword>
<dbReference type="EMBL" id="NWTN01000036">
    <property type="protein sequence ID" value="PRQ64757.1"/>
    <property type="molecule type" value="Genomic_DNA"/>
</dbReference>
<reference evidence="3 4" key="2">
    <citation type="submission" date="2018-03" db="EMBL/GenBank/DDBJ databases">
        <title>Genetic Diversity and Phenotypic Plasticity of AHL Mediated Quorum Sensing in Environmental Strains of Vibrio mediterranei.</title>
        <authorList>
            <person name="Lantoine F."/>
            <person name="Vouve F."/>
        </authorList>
    </citation>
    <scope>NUCLEOTIDE SEQUENCE [LARGE SCALE GENOMIC DNA]</scope>
    <source>
        <strain evidence="3 4">17LN0615E</strain>
    </source>
</reference>
<dbReference type="AlphaFoldDB" id="A0A2S9ZG47"/>
<accession>A0A2S9ZG47</accession>